<dbReference type="InterPro" id="IPR036682">
    <property type="entry name" value="OS_D_A10/PebIII_sf"/>
</dbReference>
<reference evidence="1" key="1">
    <citation type="submission" date="2022-03" db="EMBL/GenBank/DDBJ databases">
        <authorList>
            <person name="Lindestad O."/>
        </authorList>
    </citation>
    <scope>NUCLEOTIDE SEQUENCE</scope>
</reference>
<dbReference type="EMBL" id="CAKXAJ010026337">
    <property type="protein sequence ID" value="CAH2266978.1"/>
    <property type="molecule type" value="Genomic_DNA"/>
</dbReference>
<gene>
    <name evidence="1" type="primary">jg6678</name>
    <name evidence="1" type="ORF">PAEG_LOCUS25574</name>
</gene>
<protein>
    <submittedName>
        <fullName evidence="1">Jg6678 protein</fullName>
    </submittedName>
</protein>
<dbReference type="AlphaFoldDB" id="A0A8S4SD22"/>
<dbReference type="Pfam" id="PF03392">
    <property type="entry name" value="OS-D"/>
    <property type="match status" value="1"/>
</dbReference>
<proteinExistence type="predicted"/>
<dbReference type="PANTHER" id="PTHR11257:SF12">
    <property type="entry name" value="EJACULATORY BULB-SPECIFIC PROTEIN 3-RELATED"/>
    <property type="match status" value="1"/>
</dbReference>
<dbReference type="Gene3D" id="1.10.2080.10">
    <property type="entry name" value="Insect odorant-binding protein A10/Ejaculatory bulb-specific protein 3"/>
    <property type="match status" value="1"/>
</dbReference>
<sequence>MIISHQQVVVQPLLCDTMISKVFVVLSCVLLAVIAEEKYSDKYDNVNYVEILENERLRHGYGNCLLDKGKCTPEGKELREKMQDALETGCKKCTDQQLEGTKTVINYLIKHDHPLWKELTAKYDPEGIWRQKYEGFAKEKGIEIPKD</sequence>
<comment type="caution">
    <text evidence="1">The sequence shown here is derived from an EMBL/GenBank/DDBJ whole genome shotgun (WGS) entry which is preliminary data.</text>
</comment>
<dbReference type="InterPro" id="IPR005055">
    <property type="entry name" value="A10/PebIII"/>
</dbReference>
<dbReference type="Proteomes" id="UP000838756">
    <property type="component" value="Unassembled WGS sequence"/>
</dbReference>
<organism evidence="1 2">
    <name type="scientific">Pararge aegeria aegeria</name>
    <dbReference type="NCBI Taxonomy" id="348720"/>
    <lineage>
        <taxon>Eukaryota</taxon>
        <taxon>Metazoa</taxon>
        <taxon>Ecdysozoa</taxon>
        <taxon>Arthropoda</taxon>
        <taxon>Hexapoda</taxon>
        <taxon>Insecta</taxon>
        <taxon>Pterygota</taxon>
        <taxon>Neoptera</taxon>
        <taxon>Endopterygota</taxon>
        <taxon>Lepidoptera</taxon>
        <taxon>Glossata</taxon>
        <taxon>Ditrysia</taxon>
        <taxon>Papilionoidea</taxon>
        <taxon>Nymphalidae</taxon>
        <taxon>Satyrinae</taxon>
        <taxon>Satyrini</taxon>
        <taxon>Parargina</taxon>
        <taxon>Pararge</taxon>
    </lineage>
</organism>
<dbReference type="PANTHER" id="PTHR11257">
    <property type="entry name" value="CHEMOSENSORY PROTEIN-RELATED"/>
    <property type="match status" value="1"/>
</dbReference>
<evidence type="ECO:0000313" key="1">
    <source>
        <dbReference type="EMBL" id="CAH2266978.1"/>
    </source>
</evidence>
<dbReference type="OrthoDB" id="6625994at2759"/>
<accession>A0A8S4SD22</accession>
<keyword evidence="2" id="KW-1185">Reference proteome</keyword>
<dbReference type="SUPFAM" id="SSF100910">
    <property type="entry name" value="Chemosensory protein Csp2"/>
    <property type="match status" value="1"/>
</dbReference>
<evidence type="ECO:0000313" key="2">
    <source>
        <dbReference type="Proteomes" id="UP000838756"/>
    </source>
</evidence>
<name>A0A8S4SD22_9NEOP</name>